<organism evidence="3 4">
    <name type="scientific">Levilactobacillus fujinensis</name>
    <dbReference type="NCBI Taxonomy" id="2486024"/>
    <lineage>
        <taxon>Bacteria</taxon>
        <taxon>Bacillati</taxon>
        <taxon>Bacillota</taxon>
        <taxon>Bacilli</taxon>
        <taxon>Lactobacillales</taxon>
        <taxon>Lactobacillaceae</taxon>
        <taxon>Levilactobacillus</taxon>
    </lineage>
</organism>
<evidence type="ECO:0000313" key="4">
    <source>
        <dbReference type="Proteomes" id="UP001596283"/>
    </source>
</evidence>
<evidence type="ECO:0000259" key="2">
    <source>
        <dbReference type="Pfam" id="PF04233"/>
    </source>
</evidence>
<comment type="caution">
    <text evidence="3">The sequence shown here is derived from an EMBL/GenBank/DDBJ whole genome shotgun (WGS) entry which is preliminary data.</text>
</comment>
<dbReference type="RefSeq" id="WP_125685989.1">
    <property type="nucleotide sequence ID" value="NZ_JBHSSI010000103.1"/>
</dbReference>
<reference evidence="4" key="1">
    <citation type="journal article" date="2019" name="Int. J. Syst. Evol. Microbiol.">
        <title>The Global Catalogue of Microorganisms (GCM) 10K type strain sequencing project: providing services to taxonomists for standard genome sequencing and annotation.</title>
        <authorList>
            <consortium name="The Broad Institute Genomics Platform"/>
            <consortium name="The Broad Institute Genome Sequencing Center for Infectious Disease"/>
            <person name="Wu L."/>
            <person name="Ma J."/>
        </authorList>
    </citation>
    <scope>NUCLEOTIDE SEQUENCE [LARGE SCALE GENOMIC DNA]</scope>
    <source>
        <strain evidence="4">CCM 8908</strain>
    </source>
</reference>
<dbReference type="EMBL" id="JBHSSI010000103">
    <property type="protein sequence ID" value="MFC6261965.1"/>
    <property type="molecule type" value="Genomic_DNA"/>
</dbReference>
<feature type="coiled-coil region" evidence="1">
    <location>
        <begin position="99"/>
        <end position="126"/>
    </location>
</feature>
<keyword evidence="4" id="KW-1185">Reference proteome</keyword>
<name>A0ABW1TJR2_9LACO</name>
<gene>
    <name evidence="3" type="ORF">ACFP1C_13640</name>
</gene>
<keyword evidence="1" id="KW-0175">Coiled coil</keyword>
<dbReference type="InterPro" id="IPR006528">
    <property type="entry name" value="Phage_head_morphogenesis_dom"/>
</dbReference>
<evidence type="ECO:0000256" key="1">
    <source>
        <dbReference type="SAM" id="Coils"/>
    </source>
</evidence>
<dbReference type="Proteomes" id="UP001596283">
    <property type="component" value="Unassembled WGS sequence"/>
</dbReference>
<sequence length="539" mass="62237">MTKLSYWERRHLQTKAKQIKSTEAYEKALQPELNGLYRELHAEMEKWYVRYANTKGIDKDEAKKAMAGINTKHWQLTLKQFEERAKSGGYQEQLDAEYFRSRVARLQDLEQQLRQLTQAFANHRTETMRDALADQYDDTYMRTTYNIQAQKGAFTANFAHFNEAQLWIAVSQPWGKDGKDFSKRIWKDYQQELPSYLMDTVLRGTVLGWSPQKVTQMFHARFQDVKRNDIHRLVVSEMGHVAEEATAQSYEENEIEQYEYMATLESHTCDICGRLDGQVFRVDKRIVGVNYPLIHARCRCTTVPYIKDLPDVTERWSRDPETGKGKMVKDVKFNAWKRIVVREREMASSSGEYGANLDYVRSQAFADKLKRDSRTTAISDSVTTVARHMLQHRNGTPFEDYYLLDGETGKTIAVSNQARKTKGVVYNGQVKDAFRTGRKGQYVSIHNHPSGFPPSLSDIATLSLQSKQHTVSMGLTIGHDGSIYWYTKPEIKMPVNANSSYNNLIKKNIKLGYNETKSQEIALTEFSNKYNFKFGKVGD</sequence>
<proteinExistence type="predicted"/>
<evidence type="ECO:0000313" key="3">
    <source>
        <dbReference type="EMBL" id="MFC6261965.1"/>
    </source>
</evidence>
<dbReference type="NCBIfam" id="TIGR01641">
    <property type="entry name" value="phageSPP1_gp7"/>
    <property type="match status" value="1"/>
</dbReference>
<feature type="domain" description="Phage head morphogenesis" evidence="2">
    <location>
        <begin position="199"/>
        <end position="302"/>
    </location>
</feature>
<protein>
    <submittedName>
        <fullName evidence="3">Minor capsid protein</fullName>
    </submittedName>
</protein>
<accession>A0ABW1TJR2</accession>
<dbReference type="Pfam" id="PF04233">
    <property type="entry name" value="Phage_Mu_F"/>
    <property type="match status" value="1"/>
</dbReference>